<dbReference type="EMBL" id="GL377719">
    <property type="protein sequence ID" value="EFJ05575.1"/>
    <property type="molecule type" value="Genomic_DNA"/>
</dbReference>
<evidence type="ECO:0000313" key="10">
    <source>
        <dbReference type="EMBL" id="EFJ05575.1"/>
    </source>
</evidence>
<dbReference type="Proteomes" id="UP000001514">
    <property type="component" value="Unassembled WGS sequence"/>
</dbReference>
<dbReference type="HOGENOM" id="CLU_018841_0_0_1"/>
<accession>D8TCQ4</accession>
<keyword evidence="3" id="KW-0150">Chloroplast</keyword>
<evidence type="ECO:0000256" key="1">
    <source>
        <dbReference type="ARBA" id="ARBA00004229"/>
    </source>
</evidence>
<evidence type="ECO:0000256" key="5">
    <source>
        <dbReference type="ARBA" id="ARBA00022801"/>
    </source>
</evidence>
<evidence type="ECO:0000256" key="8">
    <source>
        <dbReference type="ARBA" id="ARBA00023098"/>
    </source>
</evidence>
<dbReference type="AlphaFoldDB" id="D8TCQ4"/>
<proteinExistence type="inferred from homology"/>
<dbReference type="InParanoid" id="D8TCQ4"/>
<dbReference type="PANTHER" id="PTHR31403">
    <property type="entry name" value="PHOSPHOLIPASE A1-IBETA2, CHLOROPLASTIC"/>
    <property type="match status" value="1"/>
</dbReference>
<dbReference type="eggNOG" id="KOG4569">
    <property type="taxonomic scope" value="Eukaryota"/>
</dbReference>
<dbReference type="GO" id="GO:0016042">
    <property type="term" value="P:lipid catabolic process"/>
    <property type="evidence" value="ECO:0007669"/>
    <property type="project" value="UniProtKB-KW"/>
</dbReference>
<keyword evidence="5" id="KW-0378">Hydrolase</keyword>
<keyword evidence="6" id="KW-0809">Transit peptide</keyword>
<dbReference type="SUPFAM" id="SSF53474">
    <property type="entry name" value="alpha/beta-Hydrolases"/>
    <property type="match status" value="1"/>
</dbReference>
<evidence type="ECO:0000256" key="2">
    <source>
        <dbReference type="ARBA" id="ARBA00010701"/>
    </source>
</evidence>
<dbReference type="KEGG" id="smo:SELMODRAFT_45085"/>
<dbReference type="Pfam" id="PF01764">
    <property type="entry name" value="Lipase_3"/>
    <property type="match status" value="1"/>
</dbReference>
<feature type="non-terminal residue" evidence="10">
    <location>
        <position position="1"/>
    </location>
</feature>
<evidence type="ECO:0000256" key="3">
    <source>
        <dbReference type="ARBA" id="ARBA00022528"/>
    </source>
</evidence>
<dbReference type="Gene3D" id="3.40.50.1820">
    <property type="entry name" value="alpha/beta hydrolase"/>
    <property type="match status" value="1"/>
</dbReference>
<evidence type="ECO:0000313" key="11">
    <source>
        <dbReference type="Proteomes" id="UP000001514"/>
    </source>
</evidence>
<dbReference type="PANTHER" id="PTHR31403:SF54">
    <property type="entry name" value="PHOSPHOLIPASE A(1) DAD1, CHLOROPLASTIC"/>
    <property type="match status" value="1"/>
</dbReference>
<name>D8TCQ4_SELML</name>
<dbReference type="GO" id="GO:0004620">
    <property type="term" value="F:phospholipase activity"/>
    <property type="evidence" value="ECO:0007669"/>
    <property type="project" value="UniProtKB-ARBA"/>
</dbReference>
<sequence>ATRWQDIQGMNNWKGVIDPLHPDLRAAGIRYGEFVEAVYDAIDMEVESEFIYYSLYGKSDLFPNVGVTSDYKITRYLYSTLVVEGWRTAFDGLHKRSSTTWIGYIAVSSDQETRKLGRRDVAVILRGTKASDEWYVNSEFMMKELKLLGLEKPLPRVVEGFLSMYTASDASKMFGDSSLRDQIFKEVNKLVEVDYKDEDMSITFVGHSMGAGMAPLAAADYGFNKPRIAEGRTVMVTAFVYGAPKTGDGEFKKRAEESCKIIRVVSTGDIVTLIPPVSLTPPGIYQHVGVEWRVDWSSSPYVQDLGFGMRCHNLELYLHCIAG</sequence>
<gene>
    <name evidence="10" type="ORF">SELMODRAFT_45085</name>
</gene>
<comment type="similarity">
    <text evidence="2">Belongs to the AB hydrolase superfamily. Lipase family.</text>
</comment>
<evidence type="ECO:0000256" key="7">
    <source>
        <dbReference type="ARBA" id="ARBA00022963"/>
    </source>
</evidence>
<protein>
    <recommendedName>
        <fullName evidence="9">Fungal lipase-type domain-containing protein</fullName>
    </recommendedName>
</protein>
<dbReference type="InterPro" id="IPR029058">
    <property type="entry name" value="AB_hydrolase_fold"/>
</dbReference>
<keyword evidence="4" id="KW-0934">Plastid</keyword>
<dbReference type="OMA" id="SAGYMRC"/>
<dbReference type="CDD" id="cd00519">
    <property type="entry name" value="Lipase_3"/>
    <property type="match status" value="1"/>
</dbReference>
<dbReference type="InterPro" id="IPR002921">
    <property type="entry name" value="Fungal_lipase-type"/>
</dbReference>
<feature type="domain" description="Fungal lipase-type" evidence="9">
    <location>
        <begin position="123"/>
        <end position="277"/>
    </location>
</feature>
<feature type="non-terminal residue" evidence="10">
    <location>
        <position position="323"/>
    </location>
</feature>
<dbReference type="Gramene" id="EFJ05575">
    <property type="protein sequence ID" value="EFJ05575"/>
    <property type="gene ID" value="SELMODRAFT_45085"/>
</dbReference>
<evidence type="ECO:0000256" key="6">
    <source>
        <dbReference type="ARBA" id="ARBA00022946"/>
    </source>
</evidence>
<evidence type="ECO:0000259" key="9">
    <source>
        <dbReference type="Pfam" id="PF01764"/>
    </source>
</evidence>
<comment type="subcellular location">
    <subcellularLocation>
        <location evidence="1">Plastid</location>
        <location evidence="1">Chloroplast</location>
    </subcellularLocation>
</comment>
<organism evidence="11">
    <name type="scientific">Selaginella moellendorffii</name>
    <name type="common">Spikemoss</name>
    <dbReference type="NCBI Taxonomy" id="88036"/>
    <lineage>
        <taxon>Eukaryota</taxon>
        <taxon>Viridiplantae</taxon>
        <taxon>Streptophyta</taxon>
        <taxon>Embryophyta</taxon>
        <taxon>Tracheophyta</taxon>
        <taxon>Lycopodiopsida</taxon>
        <taxon>Selaginellales</taxon>
        <taxon>Selaginellaceae</taxon>
        <taxon>Selaginella</taxon>
    </lineage>
</organism>
<reference evidence="10 11" key="1">
    <citation type="journal article" date="2011" name="Science">
        <title>The Selaginella genome identifies genetic changes associated with the evolution of vascular plants.</title>
        <authorList>
            <person name="Banks J.A."/>
            <person name="Nishiyama T."/>
            <person name="Hasebe M."/>
            <person name="Bowman J.L."/>
            <person name="Gribskov M."/>
            <person name="dePamphilis C."/>
            <person name="Albert V.A."/>
            <person name="Aono N."/>
            <person name="Aoyama T."/>
            <person name="Ambrose B.A."/>
            <person name="Ashton N.W."/>
            <person name="Axtell M.J."/>
            <person name="Barker E."/>
            <person name="Barker M.S."/>
            <person name="Bennetzen J.L."/>
            <person name="Bonawitz N.D."/>
            <person name="Chapple C."/>
            <person name="Cheng C."/>
            <person name="Correa L.G."/>
            <person name="Dacre M."/>
            <person name="DeBarry J."/>
            <person name="Dreyer I."/>
            <person name="Elias M."/>
            <person name="Engstrom E.M."/>
            <person name="Estelle M."/>
            <person name="Feng L."/>
            <person name="Finet C."/>
            <person name="Floyd S.K."/>
            <person name="Frommer W.B."/>
            <person name="Fujita T."/>
            <person name="Gramzow L."/>
            <person name="Gutensohn M."/>
            <person name="Harholt J."/>
            <person name="Hattori M."/>
            <person name="Heyl A."/>
            <person name="Hirai T."/>
            <person name="Hiwatashi Y."/>
            <person name="Ishikawa M."/>
            <person name="Iwata M."/>
            <person name="Karol K.G."/>
            <person name="Koehler B."/>
            <person name="Kolukisaoglu U."/>
            <person name="Kubo M."/>
            <person name="Kurata T."/>
            <person name="Lalonde S."/>
            <person name="Li K."/>
            <person name="Li Y."/>
            <person name="Litt A."/>
            <person name="Lyons E."/>
            <person name="Manning G."/>
            <person name="Maruyama T."/>
            <person name="Michael T.P."/>
            <person name="Mikami K."/>
            <person name="Miyazaki S."/>
            <person name="Morinaga S."/>
            <person name="Murata T."/>
            <person name="Mueller-Roeber B."/>
            <person name="Nelson D.R."/>
            <person name="Obara M."/>
            <person name="Oguri Y."/>
            <person name="Olmstead R.G."/>
            <person name="Onodera N."/>
            <person name="Petersen B.L."/>
            <person name="Pils B."/>
            <person name="Prigge M."/>
            <person name="Rensing S.A."/>
            <person name="Riano-Pachon D.M."/>
            <person name="Roberts A.W."/>
            <person name="Sato Y."/>
            <person name="Scheller H.V."/>
            <person name="Schulz B."/>
            <person name="Schulz C."/>
            <person name="Shakirov E.V."/>
            <person name="Shibagaki N."/>
            <person name="Shinohara N."/>
            <person name="Shippen D.E."/>
            <person name="Soerensen I."/>
            <person name="Sotooka R."/>
            <person name="Sugimoto N."/>
            <person name="Sugita M."/>
            <person name="Sumikawa N."/>
            <person name="Tanurdzic M."/>
            <person name="Theissen G."/>
            <person name="Ulvskov P."/>
            <person name="Wakazuki S."/>
            <person name="Weng J.K."/>
            <person name="Willats W.W."/>
            <person name="Wipf D."/>
            <person name="Wolf P.G."/>
            <person name="Yang L."/>
            <person name="Zimmer A.D."/>
            <person name="Zhu Q."/>
            <person name="Mitros T."/>
            <person name="Hellsten U."/>
            <person name="Loque D."/>
            <person name="Otillar R."/>
            <person name="Salamov A."/>
            <person name="Schmutz J."/>
            <person name="Shapiro H."/>
            <person name="Lindquist E."/>
            <person name="Lucas S."/>
            <person name="Rokhsar D."/>
            <person name="Grigoriev I.V."/>
        </authorList>
    </citation>
    <scope>NUCLEOTIDE SEQUENCE [LARGE SCALE GENOMIC DNA]</scope>
</reference>
<keyword evidence="11" id="KW-1185">Reference proteome</keyword>
<dbReference type="GO" id="GO:0009507">
    <property type="term" value="C:chloroplast"/>
    <property type="evidence" value="ECO:0007669"/>
    <property type="project" value="UniProtKB-SubCell"/>
</dbReference>
<keyword evidence="8" id="KW-0443">Lipid metabolism</keyword>
<evidence type="ECO:0000256" key="4">
    <source>
        <dbReference type="ARBA" id="ARBA00022640"/>
    </source>
</evidence>
<keyword evidence="7" id="KW-0442">Lipid degradation</keyword>